<sequence length="600" mass="66309">MTEGSPADGREEAFALYEAGHYRESIECCNALPGGKDDPSVAVLVVTNYFALGEYDEAEVRLRDLITHSPDSSYYHSFLGKVLETAGKEGGTAAYARAVQLDPGNEEALRAYAAHFTGLGDHRAALPLLSALVSISGKRDDAIALMRSLIETGDGERALEVHASLSGSEGAETEYIDALMIAGRHREAAKTALAAYRSCRDPGFLRQHLAALAIFDRPAALHLFPTFLQECPDDDLALDYVLLLKSEKRCREALEACKRLIEERPDPIHQLVACELVAGTGETDLAQQGYEELIREEIRQGNDLETLSMIIGAYEGFLRKAYTLTTVPGCYLSVVSGDPNVVSLVRTGWFYASFGETKEAREWLYRAYRLDYLNGGVEYAGFLAQEGDLRECEKVLLYVLTHLKKTGDLVRVAETVLEAKRGWQKMQRLVEALITRFSGEIGTLGPEGVEVFARVYLCAAEGALEAGEYVRCKECCLYGLDLTRTHTDEFFDLVARCKRATVAERPVLSFGNTGPAGKSKEKEESDDLLDLELDEREEALVAFLKQHRESNEEELRKVLGTRRVSGTVNRLIKKAADIGISLIEKQGMGEHGEIYVYCGK</sequence>
<dbReference type="EMBL" id="CP037968">
    <property type="protein sequence ID" value="QYZ78548.1"/>
    <property type="molecule type" value="Genomic_DNA"/>
</dbReference>
<gene>
    <name evidence="1" type="ORF">E2N92_03430</name>
</gene>
<dbReference type="InterPro" id="IPR011990">
    <property type="entry name" value="TPR-like_helical_dom_sf"/>
</dbReference>
<evidence type="ECO:0000313" key="1">
    <source>
        <dbReference type="EMBL" id="QYZ78548.1"/>
    </source>
</evidence>
<dbReference type="KEGG" id="mfk:E2N92_03430"/>
<dbReference type="Gene3D" id="1.25.40.10">
    <property type="entry name" value="Tetratricopeptide repeat domain"/>
    <property type="match status" value="1"/>
</dbReference>
<name>A0A8G1A0Q0_9EURY</name>
<reference evidence="1" key="2">
    <citation type="submission" date="2019-03" db="EMBL/GenBank/DDBJ databases">
        <authorList>
            <person name="Chen S.-C."/>
            <person name="Wu S.-Y."/>
            <person name="Lai M.-C."/>
        </authorList>
    </citation>
    <scope>NUCLEOTIDE SEQUENCE</scope>
    <source>
        <strain evidence="1">ML15</strain>
    </source>
</reference>
<keyword evidence="2" id="KW-1185">Reference proteome</keyword>
<dbReference type="OrthoDB" id="110427at2157"/>
<dbReference type="RefSeq" id="WP_220682308.1">
    <property type="nucleotide sequence ID" value="NZ_CP037968.1"/>
</dbReference>
<organism evidence="1 2">
    <name type="scientific">Methanofollis formosanus</name>
    <dbReference type="NCBI Taxonomy" id="299308"/>
    <lineage>
        <taxon>Archaea</taxon>
        <taxon>Methanobacteriati</taxon>
        <taxon>Methanobacteriota</taxon>
        <taxon>Stenosarchaea group</taxon>
        <taxon>Methanomicrobia</taxon>
        <taxon>Methanomicrobiales</taxon>
        <taxon>Methanomicrobiaceae</taxon>
        <taxon>Methanofollis</taxon>
    </lineage>
</organism>
<dbReference type="Proteomes" id="UP000826709">
    <property type="component" value="Chromosome"/>
</dbReference>
<accession>A0A8G1A0Q0</accession>
<evidence type="ECO:0000313" key="2">
    <source>
        <dbReference type="Proteomes" id="UP000826709"/>
    </source>
</evidence>
<proteinExistence type="predicted"/>
<protein>
    <recommendedName>
        <fullName evidence="3">Tetratricopeptide repeat protein</fullName>
    </recommendedName>
</protein>
<dbReference type="SUPFAM" id="SSF48452">
    <property type="entry name" value="TPR-like"/>
    <property type="match status" value="1"/>
</dbReference>
<reference evidence="1" key="1">
    <citation type="journal article" date="2005" name="Int. J. Syst. Evol. Microbiol.">
        <title>Methanofollis formosanus sp. nov., isolated from a fish pond.</title>
        <authorList>
            <person name="Wu S.Y."/>
            <person name="Chen S.C."/>
            <person name="Lai M.C."/>
        </authorList>
    </citation>
    <scope>NUCLEOTIDE SEQUENCE</scope>
    <source>
        <strain evidence="1">ML15</strain>
    </source>
</reference>
<dbReference type="AlphaFoldDB" id="A0A8G1A0Q0"/>
<evidence type="ECO:0008006" key="3">
    <source>
        <dbReference type="Google" id="ProtNLM"/>
    </source>
</evidence>